<keyword evidence="2" id="KW-0378">Hydrolase</keyword>
<keyword evidence="3" id="KW-1185">Reference proteome</keyword>
<evidence type="ECO:0000313" key="3">
    <source>
        <dbReference type="Proteomes" id="UP001160334"/>
    </source>
</evidence>
<dbReference type="EMBL" id="JARXVC010000010">
    <property type="protein sequence ID" value="MDH6282550.1"/>
    <property type="molecule type" value="Genomic_DNA"/>
</dbReference>
<keyword evidence="2" id="KW-0645">Protease</keyword>
<proteinExistence type="predicted"/>
<comment type="caution">
    <text evidence="2">The sequence shown here is derived from an EMBL/GenBank/DDBJ whole genome shotgun (WGS) entry which is preliminary data.</text>
</comment>
<keyword evidence="1" id="KW-0472">Membrane</keyword>
<dbReference type="RefSeq" id="WP_280761850.1">
    <property type="nucleotide sequence ID" value="NZ_JARXVC010000010.1"/>
</dbReference>
<dbReference type="Proteomes" id="UP001160334">
    <property type="component" value="Unassembled WGS sequence"/>
</dbReference>
<dbReference type="GO" id="GO:0008233">
    <property type="term" value="F:peptidase activity"/>
    <property type="evidence" value="ECO:0007669"/>
    <property type="project" value="UniProtKB-KW"/>
</dbReference>
<name>A0ABT6ME88_9NOCA</name>
<sequence>MTTAPPVPSPATVRDDSVRKRGVLWFLVLAFAASWVPWAGVWAAGHSLDDLGVQLLTAAFVPALAAIVTRRWITREGSPTRG</sequence>
<keyword evidence="1" id="KW-0812">Transmembrane</keyword>
<dbReference type="GO" id="GO:0006508">
    <property type="term" value="P:proteolysis"/>
    <property type="evidence" value="ECO:0007669"/>
    <property type="project" value="UniProtKB-KW"/>
</dbReference>
<feature type="transmembrane region" description="Helical" evidence="1">
    <location>
        <begin position="23"/>
        <end position="45"/>
    </location>
</feature>
<organism evidence="2 3">
    <name type="scientific">Prescottella agglutinans</name>
    <dbReference type="NCBI Taxonomy" id="1644129"/>
    <lineage>
        <taxon>Bacteria</taxon>
        <taxon>Bacillati</taxon>
        <taxon>Actinomycetota</taxon>
        <taxon>Actinomycetes</taxon>
        <taxon>Mycobacteriales</taxon>
        <taxon>Nocardiaceae</taxon>
        <taxon>Prescottella</taxon>
    </lineage>
</organism>
<protein>
    <submittedName>
        <fullName evidence="2">Membrane protein implicated in regulation of membrane protease activity</fullName>
    </submittedName>
</protein>
<feature type="transmembrane region" description="Helical" evidence="1">
    <location>
        <begin position="51"/>
        <end position="73"/>
    </location>
</feature>
<evidence type="ECO:0000256" key="1">
    <source>
        <dbReference type="SAM" id="Phobius"/>
    </source>
</evidence>
<reference evidence="2 3" key="1">
    <citation type="submission" date="2023-04" db="EMBL/GenBank/DDBJ databases">
        <title>Forest soil microbial communities from Buena Vista Peninsula, Colon Province, Panama.</title>
        <authorList>
            <person name="Bouskill N."/>
        </authorList>
    </citation>
    <scope>NUCLEOTIDE SEQUENCE [LARGE SCALE GENOMIC DNA]</scope>
    <source>
        <strain evidence="2 3">CFH S0262</strain>
    </source>
</reference>
<evidence type="ECO:0000313" key="2">
    <source>
        <dbReference type="EMBL" id="MDH6282550.1"/>
    </source>
</evidence>
<gene>
    <name evidence="2" type="ORF">M2280_003781</name>
</gene>
<keyword evidence="1" id="KW-1133">Transmembrane helix</keyword>
<accession>A0ABT6ME88</accession>